<evidence type="ECO:0000256" key="12">
    <source>
        <dbReference type="SAM" id="MobiDB-lite"/>
    </source>
</evidence>
<dbReference type="EMBL" id="CAUEEQ010056823">
    <property type="protein sequence ID" value="CAJ0963110.1"/>
    <property type="molecule type" value="Genomic_DNA"/>
</dbReference>
<dbReference type="PROSITE" id="PS00821">
    <property type="entry name" value="CYTO_HEME_LYASE_1"/>
    <property type="match status" value="1"/>
</dbReference>
<keyword evidence="14" id="KW-1185">Reference proteome</keyword>
<dbReference type="PROSITE" id="PS00822">
    <property type="entry name" value="CYTO_HEME_LYASE_2"/>
    <property type="match status" value="1"/>
</dbReference>
<evidence type="ECO:0000256" key="10">
    <source>
        <dbReference type="ARBA" id="ARBA00023944"/>
    </source>
</evidence>
<comment type="caution">
    <text evidence="13">The sequence shown here is derived from an EMBL/GenBank/DDBJ whole genome shotgun (WGS) entry which is preliminary data.</text>
</comment>
<evidence type="ECO:0000256" key="5">
    <source>
        <dbReference type="ARBA" id="ARBA00022792"/>
    </source>
</evidence>
<feature type="region of interest" description="Disordered" evidence="12">
    <location>
        <begin position="172"/>
        <end position="214"/>
    </location>
</feature>
<evidence type="ECO:0000256" key="11">
    <source>
        <dbReference type="RuleBase" id="RU363130"/>
    </source>
</evidence>
<keyword evidence="9 11" id="KW-0456">Lyase</keyword>
<comment type="function">
    <text evidence="11">Lyase that catalyzes the covalent linking of the heme group to the cytochrome C apoprotein to produce the mature functional cytochrome.</text>
</comment>
<name>A0ABN9MAH0_9NEOB</name>
<keyword evidence="7 11" id="KW-0496">Mitochondrion</keyword>
<proteinExistence type="inferred from homology"/>
<evidence type="ECO:0000256" key="7">
    <source>
        <dbReference type="ARBA" id="ARBA00023128"/>
    </source>
</evidence>
<comment type="subcellular location">
    <subcellularLocation>
        <location evidence="1 11">Mitochondrion inner membrane</location>
    </subcellularLocation>
</comment>
<evidence type="ECO:0000256" key="4">
    <source>
        <dbReference type="ARBA" id="ARBA00022723"/>
    </source>
</evidence>
<gene>
    <name evidence="13" type="ORF">RIMI_LOCUS18544622</name>
</gene>
<evidence type="ECO:0000256" key="2">
    <source>
        <dbReference type="ARBA" id="ARBA00007255"/>
    </source>
</evidence>
<protein>
    <recommendedName>
        <fullName evidence="11">Holocytochrome c-type synthase</fullName>
        <ecNumber evidence="11">4.4.1.17</ecNumber>
    </recommendedName>
</protein>
<keyword evidence="3 11" id="KW-0349">Heme</keyword>
<comment type="catalytic activity">
    <reaction evidence="10">
        <text>holo-[cytochrome c] = apo-[cytochrome c] + heme b</text>
        <dbReference type="Rhea" id="RHEA:22648"/>
        <dbReference type="Rhea" id="RHEA-COMP:10725"/>
        <dbReference type="Rhea" id="RHEA-COMP:10726"/>
        <dbReference type="ChEBI" id="CHEBI:29950"/>
        <dbReference type="ChEBI" id="CHEBI:60344"/>
        <dbReference type="ChEBI" id="CHEBI:83739"/>
        <dbReference type="EC" id="4.4.1.17"/>
    </reaction>
    <physiologicalReaction direction="right-to-left" evidence="10">
        <dbReference type="Rhea" id="RHEA:22650"/>
    </physiologicalReaction>
</comment>
<evidence type="ECO:0000313" key="14">
    <source>
        <dbReference type="Proteomes" id="UP001176940"/>
    </source>
</evidence>
<organism evidence="13 14">
    <name type="scientific">Ranitomeya imitator</name>
    <name type="common">mimic poison frog</name>
    <dbReference type="NCBI Taxonomy" id="111125"/>
    <lineage>
        <taxon>Eukaryota</taxon>
        <taxon>Metazoa</taxon>
        <taxon>Chordata</taxon>
        <taxon>Craniata</taxon>
        <taxon>Vertebrata</taxon>
        <taxon>Euteleostomi</taxon>
        <taxon>Amphibia</taxon>
        <taxon>Batrachia</taxon>
        <taxon>Anura</taxon>
        <taxon>Neobatrachia</taxon>
        <taxon>Hyloidea</taxon>
        <taxon>Dendrobatidae</taxon>
        <taxon>Dendrobatinae</taxon>
        <taxon>Ranitomeya</taxon>
    </lineage>
</organism>
<evidence type="ECO:0000256" key="1">
    <source>
        <dbReference type="ARBA" id="ARBA00004273"/>
    </source>
</evidence>
<keyword evidence="5 11" id="KW-0999">Mitochondrion inner membrane</keyword>
<sequence>MRHAAAHTSGRRERCMMQFFLRPKPCKKRRMRRKTQRLCMRSYLRCALRRRRSAAQRKYNSLTLRMRNNRDVICRRPVLVQENRRIFREDVSRVPGTMGTSTSAPSTPHPSPAGSVGTDLATSPPAGCPMHQKKMEATGCPMHKEVSQNAESCSGPNHQERAYEYVQCPMRASGKDDIDPSNMMPPPNQSPASDQPFPLSVSREESTIPRSNTDKNWVYPSEQMFWNAMLRKGWKWKDDDLKPEDMNNIIKIHNKNNEQAWSEILKWEALHAKECPCGPSLVRFGGKAKEFSPRARIRSWMGYELPFDRHDWIVNRCGEEVRYVIDYYDGGEVDKNYQFTILDVRPAFDSMTAVWDRMKVAWWRWTS</sequence>
<evidence type="ECO:0000313" key="13">
    <source>
        <dbReference type="EMBL" id="CAJ0963110.1"/>
    </source>
</evidence>
<keyword evidence="6 11" id="KW-0408">Iron</keyword>
<evidence type="ECO:0000256" key="6">
    <source>
        <dbReference type="ARBA" id="ARBA00023004"/>
    </source>
</evidence>
<reference evidence="13" key="1">
    <citation type="submission" date="2023-07" db="EMBL/GenBank/DDBJ databases">
        <authorList>
            <person name="Stuckert A."/>
        </authorList>
    </citation>
    <scope>NUCLEOTIDE SEQUENCE</scope>
</reference>
<dbReference type="EC" id="4.4.1.17" evidence="11"/>
<evidence type="ECO:0000256" key="3">
    <source>
        <dbReference type="ARBA" id="ARBA00022617"/>
    </source>
</evidence>
<keyword evidence="8 11" id="KW-0472">Membrane</keyword>
<dbReference type="Proteomes" id="UP001176940">
    <property type="component" value="Unassembled WGS sequence"/>
</dbReference>
<evidence type="ECO:0000256" key="8">
    <source>
        <dbReference type="ARBA" id="ARBA00023136"/>
    </source>
</evidence>
<dbReference type="InterPro" id="IPR000511">
    <property type="entry name" value="Holocyt_c/c1_synthase"/>
</dbReference>
<evidence type="ECO:0000256" key="9">
    <source>
        <dbReference type="ARBA" id="ARBA00023239"/>
    </source>
</evidence>
<dbReference type="PANTHER" id="PTHR12743">
    <property type="entry name" value="CYTOCHROME C1 HEME LYASE"/>
    <property type="match status" value="1"/>
</dbReference>
<accession>A0ABN9MAH0</accession>
<keyword evidence="4 11" id="KW-0479">Metal-binding</keyword>
<comment type="similarity">
    <text evidence="2 11">Belongs to the cytochrome c-type heme lyase family.</text>
</comment>
<dbReference type="PANTHER" id="PTHR12743:SF0">
    <property type="entry name" value="HOLOCYTOCHROME C-TYPE SYNTHASE"/>
    <property type="match status" value="1"/>
</dbReference>
<dbReference type="Pfam" id="PF01265">
    <property type="entry name" value="Cyto_heme_lyase"/>
    <property type="match status" value="1"/>
</dbReference>
<feature type="region of interest" description="Disordered" evidence="12">
    <location>
        <begin position="92"/>
        <end position="133"/>
    </location>
</feature>